<protein>
    <submittedName>
        <fullName evidence="2">Uncharacterized protein</fullName>
    </submittedName>
</protein>
<dbReference type="Proteomes" id="UP000092666">
    <property type="component" value="Unassembled WGS sequence"/>
</dbReference>
<feature type="region of interest" description="Disordered" evidence="1">
    <location>
        <begin position="152"/>
        <end position="176"/>
    </location>
</feature>
<evidence type="ECO:0000256" key="1">
    <source>
        <dbReference type="SAM" id="MobiDB-lite"/>
    </source>
</evidence>
<dbReference type="EMBL" id="KI669492">
    <property type="protein sequence ID" value="OCF38228.1"/>
    <property type="molecule type" value="Genomic_DNA"/>
</dbReference>
<sequence>MTEPQEPDPDAIEVIGLQPMKAPLTTQVRSNITGAGAGTETSVRTGPSVGIPSSLSPTGASSAHRNPRTRTGSHGALATGLNVTRLQDPDDGTWSESRKMIDFRIQQCQVGVQSAINHLGTEGQTQEDRAMWEESQRYYKGELERWTAKLKDGGTTDHSAGRSSLLCDPCSGKSSG</sequence>
<name>A0A1B9H4P9_9TREE</name>
<reference evidence="2 3" key="1">
    <citation type="submission" date="2013-07" db="EMBL/GenBank/DDBJ databases">
        <title>The Genome Sequence of Cryptococcus heveanensis BCC8398.</title>
        <authorList>
            <consortium name="The Broad Institute Genome Sequencing Platform"/>
            <person name="Cuomo C."/>
            <person name="Litvintseva A."/>
            <person name="Chen Y."/>
            <person name="Heitman J."/>
            <person name="Sun S."/>
            <person name="Springer D."/>
            <person name="Dromer F."/>
            <person name="Young S.K."/>
            <person name="Zeng Q."/>
            <person name="Gargeya S."/>
            <person name="Fitzgerald M."/>
            <person name="Abouelleil A."/>
            <person name="Alvarado L."/>
            <person name="Berlin A.M."/>
            <person name="Chapman S.B."/>
            <person name="Dewar J."/>
            <person name="Goldberg J."/>
            <person name="Griggs A."/>
            <person name="Gujja S."/>
            <person name="Hansen M."/>
            <person name="Howarth C."/>
            <person name="Imamovic A."/>
            <person name="Larimer J."/>
            <person name="McCowan C."/>
            <person name="Murphy C."/>
            <person name="Pearson M."/>
            <person name="Priest M."/>
            <person name="Roberts A."/>
            <person name="Saif S."/>
            <person name="Shea T."/>
            <person name="Sykes S."/>
            <person name="Wortman J."/>
            <person name="Nusbaum C."/>
            <person name="Birren B."/>
        </authorList>
    </citation>
    <scope>NUCLEOTIDE SEQUENCE [LARGE SCALE GENOMIC DNA]</scope>
    <source>
        <strain evidence="2 3">BCC8398</strain>
    </source>
</reference>
<reference evidence="3" key="2">
    <citation type="submission" date="2013-12" db="EMBL/GenBank/DDBJ databases">
        <title>Evolution of pathogenesis and genome organization in the Tremellales.</title>
        <authorList>
            <person name="Cuomo C."/>
            <person name="Litvintseva A."/>
            <person name="Heitman J."/>
            <person name="Chen Y."/>
            <person name="Sun S."/>
            <person name="Springer D."/>
            <person name="Dromer F."/>
            <person name="Young S."/>
            <person name="Zeng Q."/>
            <person name="Chapman S."/>
            <person name="Gujja S."/>
            <person name="Saif S."/>
            <person name="Birren B."/>
        </authorList>
    </citation>
    <scope>NUCLEOTIDE SEQUENCE [LARGE SCALE GENOMIC DNA]</scope>
    <source>
        <strain evidence="3">BCC8398</strain>
    </source>
</reference>
<keyword evidence="3" id="KW-1185">Reference proteome</keyword>
<evidence type="ECO:0000313" key="3">
    <source>
        <dbReference type="Proteomes" id="UP000092666"/>
    </source>
</evidence>
<dbReference type="AlphaFoldDB" id="A0A1B9H4P9"/>
<accession>A0A1B9H4P9</accession>
<organism evidence="2 3">
    <name type="scientific">Kwoniella heveanensis BCC8398</name>
    <dbReference type="NCBI Taxonomy" id="1296120"/>
    <lineage>
        <taxon>Eukaryota</taxon>
        <taxon>Fungi</taxon>
        <taxon>Dikarya</taxon>
        <taxon>Basidiomycota</taxon>
        <taxon>Agaricomycotina</taxon>
        <taxon>Tremellomycetes</taxon>
        <taxon>Tremellales</taxon>
        <taxon>Cryptococcaceae</taxon>
        <taxon>Kwoniella</taxon>
    </lineage>
</organism>
<gene>
    <name evidence="2" type="ORF">I316_00454</name>
</gene>
<proteinExistence type="predicted"/>
<feature type="region of interest" description="Disordered" evidence="1">
    <location>
        <begin position="28"/>
        <end position="81"/>
    </location>
</feature>
<feature type="compositionally biased region" description="Polar residues" evidence="1">
    <location>
        <begin position="28"/>
        <end position="72"/>
    </location>
</feature>
<evidence type="ECO:0000313" key="2">
    <source>
        <dbReference type="EMBL" id="OCF38228.1"/>
    </source>
</evidence>